<dbReference type="PATRIC" id="fig|1300347.3.peg.1672"/>
<feature type="coiled-coil region" evidence="1">
    <location>
        <begin position="108"/>
        <end position="170"/>
    </location>
</feature>
<dbReference type="SUPFAM" id="SSF57997">
    <property type="entry name" value="Tropomyosin"/>
    <property type="match status" value="1"/>
</dbReference>
<accession>A0A1A9GIN7</accession>
<proteinExistence type="predicted"/>
<dbReference type="AlphaFoldDB" id="A0A1A9GIN7"/>
<sequence>MATALLVLSALLVLGAVASGSALLVTVAALGAVVLGAAATRMTHAELLASRRDANRDRAEQAQAYRRLAEARADEHAARVAELTGRLGEREVALGDLQTELVKTQRTAAESARQVEVAHRRNVDLEKEGRLVSRSLESAEERAADAIVRVAELEAEIDVLRAELETVTVAWRSAEAGARRRA</sequence>
<dbReference type="KEGG" id="ndk:I601_1672"/>
<dbReference type="Proteomes" id="UP000077868">
    <property type="component" value="Chromosome"/>
</dbReference>
<evidence type="ECO:0000313" key="2">
    <source>
        <dbReference type="EMBL" id="ANH38104.1"/>
    </source>
</evidence>
<keyword evidence="3" id="KW-1185">Reference proteome</keyword>
<protein>
    <submittedName>
        <fullName evidence="2">IncA protein</fullName>
    </submittedName>
</protein>
<reference evidence="2 3" key="1">
    <citation type="submission" date="2016-03" db="EMBL/GenBank/DDBJ databases">
        <title>Complete genome sequence of a soil Actinobacterium, Nocardioides dokdonensis FR1436.</title>
        <authorList>
            <person name="Kwon S.-K."/>
            <person name="Kim K."/>
            <person name="Kim J.F."/>
        </authorList>
    </citation>
    <scope>NUCLEOTIDE SEQUENCE [LARGE SCALE GENOMIC DNA]</scope>
    <source>
        <strain evidence="2 3">FR1436</strain>
    </source>
</reference>
<evidence type="ECO:0000313" key="3">
    <source>
        <dbReference type="Proteomes" id="UP000077868"/>
    </source>
</evidence>
<gene>
    <name evidence="2" type="ORF">I601_1672</name>
</gene>
<evidence type="ECO:0000256" key="1">
    <source>
        <dbReference type="SAM" id="Coils"/>
    </source>
</evidence>
<name>A0A1A9GIN7_9ACTN</name>
<dbReference type="EMBL" id="CP015079">
    <property type="protein sequence ID" value="ANH38104.1"/>
    <property type="molecule type" value="Genomic_DNA"/>
</dbReference>
<organism evidence="2 3">
    <name type="scientific">Nocardioides dokdonensis FR1436</name>
    <dbReference type="NCBI Taxonomy" id="1300347"/>
    <lineage>
        <taxon>Bacteria</taxon>
        <taxon>Bacillati</taxon>
        <taxon>Actinomycetota</taxon>
        <taxon>Actinomycetes</taxon>
        <taxon>Propionibacteriales</taxon>
        <taxon>Nocardioidaceae</taxon>
        <taxon>Nocardioides</taxon>
    </lineage>
</organism>
<dbReference type="STRING" id="1300347.I601_1672"/>
<keyword evidence="1" id="KW-0175">Coiled coil</keyword>